<dbReference type="VEuPathDB" id="FungiDB:sscle_01g000130"/>
<dbReference type="EMBL" id="CP017814">
    <property type="protein sequence ID" value="APA05243.1"/>
    <property type="molecule type" value="Genomic_DNA"/>
</dbReference>
<dbReference type="AlphaFoldDB" id="A0A1D9PSK0"/>
<protein>
    <submittedName>
        <fullName evidence="1">Uncharacterized protein</fullName>
    </submittedName>
</protein>
<reference evidence="2" key="1">
    <citation type="journal article" date="2017" name="Genome Biol. Evol.">
        <title>The complete genome sequence of the phytopathogenic fungus Sclerotinia sclerotiorum reveals insights into the genome architecture of broad host range pathogens.</title>
        <authorList>
            <person name="Derbyshire M."/>
            <person name="Denton-Giles M."/>
            <person name="Hegedus D."/>
            <person name="Seifbarghy S."/>
            <person name="Rollins J."/>
            <person name="van Kan J."/>
            <person name="Seidl M.F."/>
            <person name="Faino L."/>
            <person name="Mbengue M."/>
            <person name="Navaud O."/>
            <person name="Raffaele S."/>
            <person name="Hammond-Kosack K."/>
            <person name="Heard S."/>
            <person name="Oliver R."/>
        </authorList>
    </citation>
    <scope>NUCLEOTIDE SEQUENCE [LARGE SCALE GENOMIC DNA]</scope>
    <source>
        <strain evidence="2">ATCC 18683 / 1980 / Ss-1</strain>
    </source>
</reference>
<gene>
    <name evidence="1" type="ORF">sscle_01g000130</name>
</gene>
<sequence length="49" mass="5765">MFSSGFIEALEGKKFFPEDSPQSFDLLMVECILVHRQPSLRGRKREFFI</sequence>
<dbReference type="OrthoDB" id="6359816at2759"/>
<dbReference type="Proteomes" id="UP000177798">
    <property type="component" value="Chromosome 1"/>
</dbReference>
<evidence type="ECO:0000313" key="2">
    <source>
        <dbReference type="Proteomes" id="UP000177798"/>
    </source>
</evidence>
<organism evidence="1 2">
    <name type="scientific">Sclerotinia sclerotiorum (strain ATCC 18683 / 1980 / Ss-1)</name>
    <name type="common">White mold</name>
    <name type="synonym">Whetzelinia sclerotiorum</name>
    <dbReference type="NCBI Taxonomy" id="665079"/>
    <lineage>
        <taxon>Eukaryota</taxon>
        <taxon>Fungi</taxon>
        <taxon>Dikarya</taxon>
        <taxon>Ascomycota</taxon>
        <taxon>Pezizomycotina</taxon>
        <taxon>Leotiomycetes</taxon>
        <taxon>Helotiales</taxon>
        <taxon>Sclerotiniaceae</taxon>
        <taxon>Sclerotinia</taxon>
    </lineage>
</organism>
<name>A0A1D9PSK0_SCLS1</name>
<proteinExistence type="predicted"/>
<accession>A0A1D9PSK0</accession>
<evidence type="ECO:0000313" key="1">
    <source>
        <dbReference type="EMBL" id="APA05243.1"/>
    </source>
</evidence>